<reference evidence="3" key="3">
    <citation type="submission" date="2015-04" db="UniProtKB">
        <authorList>
            <consortium name="EnsemblPlants"/>
        </authorList>
    </citation>
    <scope>IDENTIFICATION</scope>
    <source>
        <strain evidence="3">cv. Jemalong A17</strain>
    </source>
</reference>
<evidence type="ECO:0000313" key="5">
    <source>
        <dbReference type="Proteomes" id="UP000265566"/>
    </source>
</evidence>
<dbReference type="Gramene" id="rna22972">
    <property type="protein sequence ID" value="RHN60627.1"/>
    <property type="gene ID" value="gene22972"/>
</dbReference>
<protein>
    <submittedName>
        <fullName evidence="1 3">Uncharacterized protein</fullName>
    </submittedName>
</protein>
<dbReference type="PaxDb" id="3880-AET05112"/>
<dbReference type="Proteomes" id="UP000002051">
    <property type="component" value="Chromosome 4"/>
</dbReference>
<organism evidence="1 4">
    <name type="scientific">Medicago truncatula</name>
    <name type="common">Barrel medic</name>
    <name type="synonym">Medicago tribuloides</name>
    <dbReference type="NCBI Taxonomy" id="3880"/>
    <lineage>
        <taxon>Eukaryota</taxon>
        <taxon>Viridiplantae</taxon>
        <taxon>Streptophyta</taxon>
        <taxon>Embryophyta</taxon>
        <taxon>Tracheophyta</taxon>
        <taxon>Spermatophyta</taxon>
        <taxon>Magnoliopsida</taxon>
        <taxon>eudicotyledons</taxon>
        <taxon>Gunneridae</taxon>
        <taxon>Pentapetalae</taxon>
        <taxon>rosids</taxon>
        <taxon>fabids</taxon>
        <taxon>Fabales</taxon>
        <taxon>Fabaceae</taxon>
        <taxon>Papilionoideae</taxon>
        <taxon>50 kb inversion clade</taxon>
        <taxon>NPAAA clade</taxon>
        <taxon>Hologalegina</taxon>
        <taxon>IRL clade</taxon>
        <taxon>Trifolieae</taxon>
        <taxon>Medicago</taxon>
    </lineage>
</organism>
<dbReference type="EMBL" id="CM001220">
    <property type="protein sequence ID" value="KEH29947.1"/>
    <property type="molecule type" value="Genomic_DNA"/>
</dbReference>
<proteinExistence type="predicted"/>
<evidence type="ECO:0000313" key="1">
    <source>
        <dbReference type="EMBL" id="KEH29947.1"/>
    </source>
</evidence>
<reference evidence="1 4" key="2">
    <citation type="journal article" date="2014" name="BMC Genomics">
        <title>An improved genome release (version Mt4.0) for the model legume Medicago truncatula.</title>
        <authorList>
            <person name="Tang H."/>
            <person name="Krishnakumar V."/>
            <person name="Bidwell S."/>
            <person name="Rosen B."/>
            <person name="Chan A."/>
            <person name="Zhou S."/>
            <person name="Gentzbittel L."/>
            <person name="Childs K.L."/>
            <person name="Yandell M."/>
            <person name="Gundlach H."/>
            <person name="Mayer K.F."/>
            <person name="Schwartz D.C."/>
            <person name="Town C.D."/>
        </authorList>
    </citation>
    <scope>GENOME REANNOTATION</scope>
    <source>
        <strain evidence="1">A17</strain>
        <strain evidence="3 4">cv. Jemalong A17</strain>
    </source>
</reference>
<name>A0A072UJU9_MEDTR</name>
<reference evidence="5" key="4">
    <citation type="journal article" date="2018" name="Nat. Plants">
        <title>Whole-genome landscape of Medicago truncatula symbiotic genes.</title>
        <authorList>
            <person name="Pecrix Y."/>
            <person name="Staton S.E."/>
            <person name="Sallet E."/>
            <person name="Lelandais-Briere C."/>
            <person name="Moreau S."/>
            <person name="Carrere S."/>
            <person name="Blein T."/>
            <person name="Jardinaud M.F."/>
            <person name="Latrasse D."/>
            <person name="Zouine M."/>
            <person name="Zahm M."/>
            <person name="Kreplak J."/>
            <person name="Mayjonade B."/>
            <person name="Satge C."/>
            <person name="Perez M."/>
            <person name="Cauet S."/>
            <person name="Marande W."/>
            <person name="Chantry-Darmon C."/>
            <person name="Lopez-Roques C."/>
            <person name="Bouchez O."/>
            <person name="Berard A."/>
            <person name="Debelle F."/>
            <person name="Munos S."/>
            <person name="Bendahmane A."/>
            <person name="Berges H."/>
            <person name="Niebel A."/>
            <person name="Buitink J."/>
            <person name="Frugier F."/>
            <person name="Benhamed M."/>
            <person name="Crespi M."/>
            <person name="Gouzy J."/>
            <person name="Gamas P."/>
        </authorList>
    </citation>
    <scope>NUCLEOTIDE SEQUENCE [LARGE SCALE GENOMIC DNA]</scope>
    <source>
        <strain evidence="5">cv. Jemalong A17</strain>
    </source>
</reference>
<keyword evidence="4" id="KW-1185">Reference proteome</keyword>
<evidence type="ECO:0000313" key="2">
    <source>
        <dbReference type="EMBL" id="RHN60627.1"/>
    </source>
</evidence>
<reference evidence="1 4" key="1">
    <citation type="journal article" date="2011" name="Nature">
        <title>The Medicago genome provides insight into the evolution of rhizobial symbioses.</title>
        <authorList>
            <person name="Young N.D."/>
            <person name="Debelle F."/>
            <person name="Oldroyd G.E."/>
            <person name="Geurts R."/>
            <person name="Cannon S.B."/>
            <person name="Udvardi M.K."/>
            <person name="Benedito V.A."/>
            <person name="Mayer K.F."/>
            <person name="Gouzy J."/>
            <person name="Schoof H."/>
            <person name="Van de Peer Y."/>
            <person name="Proost S."/>
            <person name="Cook D.R."/>
            <person name="Meyers B.C."/>
            <person name="Spannagl M."/>
            <person name="Cheung F."/>
            <person name="De Mita S."/>
            <person name="Krishnakumar V."/>
            <person name="Gundlach H."/>
            <person name="Zhou S."/>
            <person name="Mudge J."/>
            <person name="Bharti A.K."/>
            <person name="Murray J.D."/>
            <person name="Naoumkina M.A."/>
            <person name="Rosen B."/>
            <person name="Silverstein K.A."/>
            <person name="Tang H."/>
            <person name="Rombauts S."/>
            <person name="Zhao P.X."/>
            <person name="Zhou P."/>
            <person name="Barbe V."/>
            <person name="Bardou P."/>
            <person name="Bechner M."/>
            <person name="Bellec A."/>
            <person name="Berger A."/>
            <person name="Berges H."/>
            <person name="Bidwell S."/>
            <person name="Bisseling T."/>
            <person name="Choisne N."/>
            <person name="Couloux A."/>
            <person name="Denny R."/>
            <person name="Deshpande S."/>
            <person name="Dai X."/>
            <person name="Doyle J.J."/>
            <person name="Dudez A.M."/>
            <person name="Farmer A.D."/>
            <person name="Fouteau S."/>
            <person name="Franken C."/>
            <person name="Gibelin C."/>
            <person name="Gish J."/>
            <person name="Goldstein S."/>
            <person name="Gonzalez A.J."/>
            <person name="Green P.J."/>
            <person name="Hallab A."/>
            <person name="Hartog M."/>
            <person name="Hua A."/>
            <person name="Humphray S.J."/>
            <person name="Jeong D.H."/>
            <person name="Jing Y."/>
            <person name="Jocker A."/>
            <person name="Kenton S.M."/>
            <person name="Kim D.J."/>
            <person name="Klee K."/>
            <person name="Lai H."/>
            <person name="Lang C."/>
            <person name="Lin S."/>
            <person name="Macmil S.L."/>
            <person name="Magdelenat G."/>
            <person name="Matthews L."/>
            <person name="McCorrison J."/>
            <person name="Monaghan E.L."/>
            <person name="Mun J.H."/>
            <person name="Najar F.Z."/>
            <person name="Nicholson C."/>
            <person name="Noirot C."/>
            <person name="O'Bleness M."/>
            <person name="Paule C.R."/>
            <person name="Poulain J."/>
            <person name="Prion F."/>
            <person name="Qin B."/>
            <person name="Qu C."/>
            <person name="Retzel E.F."/>
            <person name="Riddle C."/>
            <person name="Sallet E."/>
            <person name="Samain S."/>
            <person name="Samson N."/>
            <person name="Sanders I."/>
            <person name="Saurat O."/>
            <person name="Scarpelli C."/>
            <person name="Schiex T."/>
            <person name="Segurens B."/>
            <person name="Severin A.J."/>
            <person name="Sherrier D.J."/>
            <person name="Shi R."/>
            <person name="Sims S."/>
            <person name="Singer S.R."/>
            <person name="Sinharoy S."/>
            <person name="Sterck L."/>
            <person name="Viollet A."/>
            <person name="Wang B.B."/>
            <person name="Wang K."/>
            <person name="Wang M."/>
            <person name="Wang X."/>
            <person name="Warfsmann J."/>
            <person name="Weissenbach J."/>
            <person name="White D.D."/>
            <person name="White J.D."/>
            <person name="Wiley G.B."/>
            <person name="Wincker P."/>
            <person name="Xing Y."/>
            <person name="Yang L."/>
            <person name="Yao Z."/>
            <person name="Ying F."/>
            <person name="Zhai J."/>
            <person name="Zhou L."/>
            <person name="Zuber A."/>
            <person name="Denarie J."/>
            <person name="Dixon R.A."/>
            <person name="May G.D."/>
            <person name="Schwartz D.C."/>
            <person name="Rogers J."/>
            <person name="Quetier F."/>
            <person name="Town C.D."/>
            <person name="Roe B.A."/>
        </authorList>
    </citation>
    <scope>NUCLEOTIDE SEQUENCE [LARGE SCALE GENOMIC DNA]</scope>
    <source>
        <strain evidence="1">A17</strain>
        <strain evidence="3 4">cv. Jemalong A17</strain>
    </source>
</reference>
<reference evidence="2" key="5">
    <citation type="journal article" date="2018" name="Nat. Plants">
        <title>Whole-genome landscape of Medicago truncatula symbiotic genes.</title>
        <authorList>
            <person name="Pecrix Y."/>
            <person name="Gamas P."/>
            <person name="Carrere S."/>
        </authorList>
    </citation>
    <scope>NUCLEOTIDE SEQUENCE</scope>
    <source>
        <tissue evidence="2">Leaves</tissue>
    </source>
</reference>
<evidence type="ECO:0000313" key="3">
    <source>
        <dbReference type="EnsemblPlants" id="KEH29947"/>
    </source>
</evidence>
<dbReference type="AlphaFoldDB" id="A0A072UJU9"/>
<evidence type="ECO:0000313" key="4">
    <source>
        <dbReference type="Proteomes" id="UP000002051"/>
    </source>
</evidence>
<sequence>MSQTKVRKMLFGSSVSNKRCVGCCLELYMSNKLSLYKLRNMFSMRKDDCREMLKRLIAFAFERDKCFLFQTLAFLLQCPLLFIELNPLESKLIKSCCASNLNLNFGSKETWGESM</sequence>
<gene>
    <name evidence="1" type="ordered locus">MTR_4g057133</name>
    <name evidence="2" type="ORF">MtrunA17_Chr4g0027891</name>
</gene>
<dbReference type="Proteomes" id="UP000265566">
    <property type="component" value="Chromosome 4"/>
</dbReference>
<accession>A0A072UJU9</accession>
<dbReference type="EMBL" id="PSQE01000004">
    <property type="protein sequence ID" value="RHN60627.1"/>
    <property type="molecule type" value="Genomic_DNA"/>
</dbReference>
<dbReference type="HOGENOM" id="CLU_2112506_0_0_1"/>
<dbReference type="EnsemblPlants" id="KEH29947">
    <property type="protein sequence ID" value="KEH29947"/>
    <property type="gene ID" value="MTR_4g057133"/>
</dbReference>